<keyword evidence="2" id="KW-1185">Reference proteome</keyword>
<dbReference type="EMBL" id="JAYMYQ010000004">
    <property type="protein sequence ID" value="KAK7338725.1"/>
    <property type="molecule type" value="Genomic_DNA"/>
</dbReference>
<evidence type="ECO:0000313" key="1">
    <source>
        <dbReference type="EMBL" id="KAK7338725.1"/>
    </source>
</evidence>
<reference evidence="1 2" key="1">
    <citation type="submission" date="2024-01" db="EMBL/GenBank/DDBJ databases">
        <title>The genomes of 5 underutilized Papilionoideae crops provide insights into root nodulation and disease resistanc.</title>
        <authorList>
            <person name="Jiang F."/>
        </authorList>
    </citation>
    <scope>NUCLEOTIDE SEQUENCE [LARGE SCALE GENOMIC DNA]</scope>
    <source>
        <strain evidence="1">LVBAO_FW01</strain>
        <tissue evidence="1">Leaves</tissue>
    </source>
</reference>
<proteinExistence type="predicted"/>
<evidence type="ECO:0000313" key="2">
    <source>
        <dbReference type="Proteomes" id="UP001367508"/>
    </source>
</evidence>
<protein>
    <submittedName>
        <fullName evidence="1">Uncharacterized protein</fullName>
    </submittedName>
</protein>
<dbReference type="Proteomes" id="UP001367508">
    <property type="component" value="Unassembled WGS sequence"/>
</dbReference>
<organism evidence="1 2">
    <name type="scientific">Canavalia gladiata</name>
    <name type="common">Sword bean</name>
    <name type="synonym">Dolichos gladiatus</name>
    <dbReference type="NCBI Taxonomy" id="3824"/>
    <lineage>
        <taxon>Eukaryota</taxon>
        <taxon>Viridiplantae</taxon>
        <taxon>Streptophyta</taxon>
        <taxon>Embryophyta</taxon>
        <taxon>Tracheophyta</taxon>
        <taxon>Spermatophyta</taxon>
        <taxon>Magnoliopsida</taxon>
        <taxon>eudicotyledons</taxon>
        <taxon>Gunneridae</taxon>
        <taxon>Pentapetalae</taxon>
        <taxon>rosids</taxon>
        <taxon>fabids</taxon>
        <taxon>Fabales</taxon>
        <taxon>Fabaceae</taxon>
        <taxon>Papilionoideae</taxon>
        <taxon>50 kb inversion clade</taxon>
        <taxon>NPAAA clade</taxon>
        <taxon>indigoferoid/millettioid clade</taxon>
        <taxon>Phaseoleae</taxon>
        <taxon>Canavalia</taxon>
    </lineage>
</organism>
<dbReference type="AlphaFoldDB" id="A0AAN9LMA1"/>
<sequence>MRNSTISGLGLIGTKIDYQCIQARGPMRDWMYLVQSSSYTLEYGLIQLARSLTARMRLGNLFERFTAWVFEKRELLLGGFEPISQGAFHSSFGMRQWTLPRTKLWINVQRQVTRACYGINAYQLGLFVLSSRANPSVSRFRGSCLVFYPEFPIKFAFVLAMNRHVFDDSLLPRMKSQVRMELFRGI</sequence>
<name>A0AAN9LMA1_CANGL</name>
<accession>A0AAN9LMA1</accession>
<comment type="caution">
    <text evidence="1">The sequence shown here is derived from an EMBL/GenBank/DDBJ whole genome shotgun (WGS) entry which is preliminary data.</text>
</comment>
<gene>
    <name evidence="1" type="ORF">VNO77_19355</name>
</gene>